<keyword evidence="7" id="KW-0067">ATP-binding</keyword>
<keyword evidence="9" id="KW-0472">Membrane</keyword>
<keyword evidence="9" id="KW-0812">Transmembrane</keyword>
<dbReference type="GO" id="GO:0046983">
    <property type="term" value="F:protein dimerization activity"/>
    <property type="evidence" value="ECO:0007669"/>
    <property type="project" value="InterPro"/>
</dbReference>
<keyword evidence="12" id="KW-1185">Reference proteome</keyword>
<feature type="domain" description="Histidine kinase" evidence="10">
    <location>
        <begin position="298"/>
        <end position="382"/>
    </location>
</feature>
<comment type="catalytic activity">
    <reaction evidence="1">
        <text>ATP + protein L-histidine = ADP + protein N-phospho-L-histidine.</text>
        <dbReference type="EC" id="2.7.13.3"/>
    </reaction>
</comment>
<gene>
    <name evidence="11" type="ORF">A8709_05965</name>
</gene>
<keyword evidence="4" id="KW-0808">Transferase</keyword>
<feature type="transmembrane region" description="Helical" evidence="9">
    <location>
        <begin position="129"/>
        <end position="145"/>
    </location>
</feature>
<dbReference type="STRING" id="512399.A8709_05965"/>
<dbReference type="RefSeq" id="WP_065858057.1">
    <property type="nucleotide sequence ID" value="NZ_LYPC01000028.1"/>
</dbReference>
<feature type="transmembrane region" description="Helical" evidence="9">
    <location>
        <begin position="106"/>
        <end position="123"/>
    </location>
</feature>
<dbReference type="Pfam" id="PF02518">
    <property type="entry name" value="HATPase_c"/>
    <property type="match status" value="1"/>
</dbReference>
<proteinExistence type="predicted"/>
<evidence type="ECO:0000256" key="4">
    <source>
        <dbReference type="ARBA" id="ARBA00022679"/>
    </source>
</evidence>
<dbReference type="Gene3D" id="1.20.5.1930">
    <property type="match status" value="1"/>
</dbReference>
<evidence type="ECO:0000256" key="9">
    <source>
        <dbReference type="SAM" id="Phobius"/>
    </source>
</evidence>
<evidence type="ECO:0000256" key="6">
    <source>
        <dbReference type="ARBA" id="ARBA00022777"/>
    </source>
</evidence>
<keyword evidence="5" id="KW-0547">Nucleotide-binding</keyword>
<reference evidence="12" key="1">
    <citation type="submission" date="2016-05" db="EMBL/GenBank/DDBJ databases">
        <title>Paenibacillus oryzae. sp. nov., isolated from the rice root.</title>
        <authorList>
            <person name="Zhang J."/>
            <person name="Zhang X."/>
        </authorList>
    </citation>
    <scope>NUCLEOTIDE SEQUENCE [LARGE SCALE GENOMIC DNA]</scope>
    <source>
        <strain evidence="12">KCTC13222</strain>
    </source>
</reference>
<dbReference type="SUPFAM" id="SSF55874">
    <property type="entry name" value="ATPase domain of HSP90 chaperone/DNA topoisomerase II/histidine kinase"/>
    <property type="match status" value="1"/>
</dbReference>
<dbReference type="Gene3D" id="3.30.565.10">
    <property type="entry name" value="Histidine kinase-like ATPase, C-terminal domain"/>
    <property type="match status" value="1"/>
</dbReference>
<evidence type="ECO:0000256" key="1">
    <source>
        <dbReference type="ARBA" id="ARBA00000085"/>
    </source>
</evidence>
<evidence type="ECO:0000256" key="5">
    <source>
        <dbReference type="ARBA" id="ARBA00022741"/>
    </source>
</evidence>
<dbReference type="Proteomes" id="UP000093309">
    <property type="component" value="Unassembled WGS sequence"/>
</dbReference>
<sequence length="388" mass="43848">MLRGENNTIAKLLIGAAVLLLLLRGNPFMHGSPLQIALLLITYLSFISTFFFPVSWWSRSKIVLVSAILLVETALGLLWLHETKFIYMLAIVFFSISIRLSKTRSAVPAVLTMMVIAFLYTRFGREDVFTFLTFALLAIALYLNIRSRMQRNSMYALNKQHLHELQDAYDDLQKASVKDMHYAVLEERTRIARDIHDAVGHSLTSLIVQMQAMRYMLDRDTAQAAQSLEGMLVVARQGLHDIRTSVHALADDQSRSGILPLKALLARMEASSSIQYVFHSSVSDEDLDPQLNGLWFSVLQEAITNVIRHANATEIEVSLVADDEKWVMRILDNGHSEAEQRVNEGFGLKVMRARLEEKGGSLLVTNREPNGFELVAEIPKVRMDEHAH</sequence>
<keyword evidence="3" id="KW-0597">Phosphoprotein</keyword>
<feature type="transmembrane region" description="Helical" evidence="9">
    <location>
        <begin position="62"/>
        <end position="79"/>
    </location>
</feature>
<dbReference type="GO" id="GO:0016020">
    <property type="term" value="C:membrane"/>
    <property type="evidence" value="ECO:0007669"/>
    <property type="project" value="InterPro"/>
</dbReference>
<evidence type="ECO:0000313" key="12">
    <source>
        <dbReference type="Proteomes" id="UP000093309"/>
    </source>
</evidence>
<dbReference type="EMBL" id="LYPC01000028">
    <property type="protein sequence ID" value="OCT11223.1"/>
    <property type="molecule type" value="Genomic_DNA"/>
</dbReference>
<evidence type="ECO:0000256" key="2">
    <source>
        <dbReference type="ARBA" id="ARBA00012438"/>
    </source>
</evidence>
<evidence type="ECO:0000259" key="10">
    <source>
        <dbReference type="PROSITE" id="PS50109"/>
    </source>
</evidence>
<dbReference type="PROSITE" id="PS50109">
    <property type="entry name" value="HIS_KIN"/>
    <property type="match status" value="1"/>
</dbReference>
<evidence type="ECO:0000313" key="11">
    <source>
        <dbReference type="EMBL" id="OCT11223.1"/>
    </source>
</evidence>
<keyword evidence="9" id="KW-1133">Transmembrane helix</keyword>
<name>A0A1C0ZT77_9BACL</name>
<dbReference type="InterPro" id="IPR050482">
    <property type="entry name" value="Sensor_HK_TwoCompSys"/>
</dbReference>
<dbReference type="Pfam" id="PF07730">
    <property type="entry name" value="HisKA_3"/>
    <property type="match status" value="1"/>
</dbReference>
<evidence type="ECO:0000256" key="8">
    <source>
        <dbReference type="ARBA" id="ARBA00023012"/>
    </source>
</evidence>
<accession>A0A1C0ZT77</accession>
<dbReference type="OrthoDB" id="9781904at2"/>
<dbReference type="InterPro" id="IPR036890">
    <property type="entry name" value="HATPase_C_sf"/>
</dbReference>
<dbReference type="GO" id="GO:0000155">
    <property type="term" value="F:phosphorelay sensor kinase activity"/>
    <property type="evidence" value="ECO:0007669"/>
    <property type="project" value="InterPro"/>
</dbReference>
<evidence type="ECO:0000256" key="3">
    <source>
        <dbReference type="ARBA" id="ARBA00022553"/>
    </source>
</evidence>
<comment type="caution">
    <text evidence="11">The sequence shown here is derived from an EMBL/GenBank/DDBJ whole genome shotgun (WGS) entry which is preliminary data.</text>
</comment>
<dbReference type="InterPro" id="IPR011712">
    <property type="entry name" value="Sig_transdc_His_kin_sub3_dim/P"/>
</dbReference>
<dbReference type="CDD" id="cd16917">
    <property type="entry name" value="HATPase_UhpB-NarQ-NarX-like"/>
    <property type="match status" value="1"/>
</dbReference>
<feature type="transmembrane region" description="Helical" evidence="9">
    <location>
        <begin position="37"/>
        <end position="55"/>
    </location>
</feature>
<organism evidence="11 12">
    <name type="scientific">Paenibacillus pectinilyticus</name>
    <dbReference type="NCBI Taxonomy" id="512399"/>
    <lineage>
        <taxon>Bacteria</taxon>
        <taxon>Bacillati</taxon>
        <taxon>Bacillota</taxon>
        <taxon>Bacilli</taxon>
        <taxon>Bacillales</taxon>
        <taxon>Paenibacillaceae</taxon>
        <taxon>Paenibacillus</taxon>
    </lineage>
</organism>
<keyword evidence="8" id="KW-0902">Two-component regulatory system</keyword>
<dbReference type="AlphaFoldDB" id="A0A1C0ZT77"/>
<dbReference type="InterPro" id="IPR003594">
    <property type="entry name" value="HATPase_dom"/>
</dbReference>
<dbReference type="PANTHER" id="PTHR24421">
    <property type="entry name" value="NITRATE/NITRITE SENSOR PROTEIN NARX-RELATED"/>
    <property type="match status" value="1"/>
</dbReference>
<protein>
    <recommendedName>
        <fullName evidence="2">histidine kinase</fullName>
        <ecNumber evidence="2">2.7.13.3</ecNumber>
    </recommendedName>
</protein>
<dbReference type="EC" id="2.7.13.3" evidence="2"/>
<evidence type="ECO:0000256" key="7">
    <source>
        <dbReference type="ARBA" id="ARBA00022840"/>
    </source>
</evidence>
<feature type="transmembrane region" description="Helical" evidence="9">
    <location>
        <begin position="85"/>
        <end position="101"/>
    </location>
</feature>
<dbReference type="GO" id="GO:0005524">
    <property type="term" value="F:ATP binding"/>
    <property type="evidence" value="ECO:0007669"/>
    <property type="project" value="UniProtKB-KW"/>
</dbReference>
<keyword evidence="6" id="KW-0418">Kinase</keyword>
<dbReference type="PANTHER" id="PTHR24421:SF10">
    <property type="entry name" value="NITRATE_NITRITE SENSOR PROTEIN NARQ"/>
    <property type="match status" value="1"/>
</dbReference>
<dbReference type="InterPro" id="IPR005467">
    <property type="entry name" value="His_kinase_dom"/>
</dbReference>